<dbReference type="EMBL" id="JBHUCX010000015">
    <property type="protein sequence ID" value="MFD1674077.1"/>
    <property type="molecule type" value="Genomic_DNA"/>
</dbReference>
<dbReference type="Proteomes" id="UP001597079">
    <property type="component" value="Unassembled WGS sequence"/>
</dbReference>
<accession>A0ABW4JGA2</accession>
<dbReference type="RefSeq" id="WP_377941797.1">
    <property type="nucleotide sequence ID" value="NZ_JBHUCX010000015.1"/>
</dbReference>
<keyword evidence="5" id="KW-1185">Reference proteome</keyword>
<feature type="region of interest" description="Disordered" evidence="2">
    <location>
        <begin position="59"/>
        <end position="81"/>
    </location>
</feature>
<evidence type="ECO:0000313" key="5">
    <source>
        <dbReference type="Proteomes" id="UP001597079"/>
    </source>
</evidence>
<dbReference type="InterPro" id="IPR025052">
    <property type="entry name" value="DUF3967"/>
</dbReference>
<evidence type="ECO:0000313" key="4">
    <source>
        <dbReference type="EMBL" id="MFD1674077.1"/>
    </source>
</evidence>
<protein>
    <submittedName>
        <fullName evidence="4">DUF3967 domain-containing protein</fullName>
    </submittedName>
</protein>
<comment type="caution">
    <text evidence="4">The sequence shown here is derived from an EMBL/GenBank/DDBJ whole genome shotgun (WGS) entry which is preliminary data.</text>
</comment>
<feature type="domain" description="DUF3967" evidence="3">
    <location>
        <begin position="164"/>
        <end position="185"/>
    </location>
</feature>
<gene>
    <name evidence="4" type="ORF">ACFSB2_05045</name>
</gene>
<reference evidence="5" key="1">
    <citation type="journal article" date="2019" name="Int. J. Syst. Evol. Microbiol.">
        <title>The Global Catalogue of Microorganisms (GCM) 10K type strain sequencing project: providing services to taxonomists for standard genome sequencing and annotation.</title>
        <authorList>
            <consortium name="The Broad Institute Genomics Platform"/>
            <consortium name="The Broad Institute Genome Sequencing Center for Infectious Disease"/>
            <person name="Wu L."/>
            <person name="Ma J."/>
        </authorList>
    </citation>
    <scope>NUCLEOTIDE SEQUENCE [LARGE SCALE GENOMIC DNA]</scope>
    <source>
        <strain evidence="5">CGMCC 1.12286</strain>
    </source>
</reference>
<sequence length="196" mass="22548">MNVLAKKQIDSKEGVDISEAAKILGISVEATRKRLQRGSLQGYKVDDRWYIVLDVQDMKSRTRPGEDSDTSGTESENDQDTNEDVQGAILAYQQMVESLQGEISFLRQELSARTEENRRKDHIIAGLTQRIPELPSADQQEPAESLKHELMNQVQSEIAATVLRLEERDRKLMEVLREIQDSKDQQKKGWWPWRRA</sequence>
<dbReference type="Pfam" id="PF13152">
    <property type="entry name" value="DUF3967"/>
    <property type="match status" value="1"/>
</dbReference>
<name>A0ABW4JGA2_9BACL</name>
<evidence type="ECO:0000259" key="3">
    <source>
        <dbReference type="Pfam" id="PF13152"/>
    </source>
</evidence>
<keyword evidence="1" id="KW-0175">Coiled coil</keyword>
<organism evidence="4 5">
    <name type="scientific">Alicyclobacillus fodiniaquatilis</name>
    <dbReference type="NCBI Taxonomy" id="1661150"/>
    <lineage>
        <taxon>Bacteria</taxon>
        <taxon>Bacillati</taxon>
        <taxon>Bacillota</taxon>
        <taxon>Bacilli</taxon>
        <taxon>Bacillales</taxon>
        <taxon>Alicyclobacillaceae</taxon>
        <taxon>Alicyclobacillus</taxon>
    </lineage>
</organism>
<feature type="coiled-coil region" evidence="1">
    <location>
        <begin position="89"/>
        <end position="116"/>
    </location>
</feature>
<evidence type="ECO:0000256" key="2">
    <source>
        <dbReference type="SAM" id="MobiDB-lite"/>
    </source>
</evidence>
<evidence type="ECO:0000256" key="1">
    <source>
        <dbReference type="SAM" id="Coils"/>
    </source>
</evidence>
<proteinExistence type="predicted"/>